<gene>
    <name evidence="4" type="ORF">CEURO_LOCUS17629</name>
</gene>
<dbReference type="FunFam" id="3.30.70.330:FF:000442">
    <property type="entry name" value="Multiple RNA-binding domain-containing protein 1"/>
    <property type="match status" value="1"/>
</dbReference>
<organism evidence="4 5">
    <name type="scientific">Cuscuta europaea</name>
    <name type="common">European dodder</name>
    <dbReference type="NCBI Taxonomy" id="41803"/>
    <lineage>
        <taxon>Eukaryota</taxon>
        <taxon>Viridiplantae</taxon>
        <taxon>Streptophyta</taxon>
        <taxon>Embryophyta</taxon>
        <taxon>Tracheophyta</taxon>
        <taxon>Spermatophyta</taxon>
        <taxon>Magnoliopsida</taxon>
        <taxon>eudicotyledons</taxon>
        <taxon>Gunneridae</taxon>
        <taxon>Pentapetalae</taxon>
        <taxon>asterids</taxon>
        <taxon>lamiids</taxon>
        <taxon>Solanales</taxon>
        <taxon>Convolvulaceae</taxon>
        <taxon>Cuscuteae</taxon>
        <taxon>Cuscuta</taxon>
        <taxon>Cuscuta subgen. Cuscuta</taxon>
    </lineage>
</organism>
<dbReference type="Proteomes" id="UP001152484">
    <property type="component" value="Unassembled WGS sequence"/>
</dbReference>
<dbReference type="CDD" id="cd12320">
    <property type="entry name" value="RRM6_RBM19_RRM5_MRD1"/>
    <property type="match status" value="1"/>
</dbReference>
<dbReference type="PANTHER" id="PTHR48034">
    <property type="entry name" value="TRANSFORMER-2 SEX-DETERMINING PROTEIN-RELATED"/>
    <property type="match status" value="1"/>
</dbReference>
<comment type="caution">
    <text evidence="4">The sequence shown here is derived from an EMBL/GenBank/DDBJ whole genome shotgun (WGS) entry which is preliminary data.</text>
</comment>
<feature type="domain" description="RRM" evidence="3">
    <location>
        <begin position="727"/>
        <end position="803"/>
    </location>
</feature>
<evidence type="ECO:0000256" key="1">
    <source>
        <dbReference type="PROSITE-ProRule" id="PRU00176"/>
    </source>
</evidence>
<feature type="compositionally biased region" description="Basic and acidic residues" evidence="2">
    <location>
        <begin position="95"/>
        <end position="106"/>
    </location>
</feature>
<keyword evidence="1" id="KW-0694">RNA-binding</keyword>
<evidence type="ECO:0000259" key="3">
    <source>
        <dbReference type="PROSITE" id="PS50102"/>
    </source>
</evidence>
<accession>A0A9P1EI84</accession>
<dbReference type="FunFam" id="3.30.70.330:FF:000738">
    <property type="entry name" value="RNA-binding motif protein 19"/>
    <property type="match status" value="1"/>
</dbReference>
<keyword evidence="5" id="KW-1185">Reference proteome</keyword>
<dbReference type="InterPro" id="IPR003954">
    <property type="entry name" value="RRM_euk-type"/>
</dbReference>
<dbReference type="SMART" id="SM00360">
    <property type="entry name" value="RRM"/>
    <property type="match status" value="5"/>
</dbReference>
<dbReference type="InterPro" id="IPR012677">
    <property type="entry name" value="Nucleotide-bd_a/b_plait_sf"/>
</dbReference>
<dbReference type="GO" id="GO:0003723">
    <property type="term" value="F:RNA binding"/>
    <property type="evidence" value="ECO:0007669"/>
    <property type="project" value="UniProtKB-UniRule"/>
</dbReference>
<feature type="region of interest" description="Disordered" evidence="2">
    <location>
        <begin position="230"/>
        <end position="264"/>
    </location>
</feature>
<feature type="compositionally biased region" description="Acidic residues" evidence="2">
    <location>
        <begin position="234"/>
        <end position="250"/>
    </location>
</feature>
<dbReference type="InterPro" id="IPR000504">
    <property type="entry name" value="RRM_dom"/>
</dbReference>
<name>A0A9P1EI84_CUSEU</name>
<evidence type="ECO:0000313" key="5">
    <source>
        <dbReference type="Proteomes" id="UP001152484"/>
    </source>
</evidence>
<dbReference type="AlphaFoldDB" id="A0A9P1EI84"/>
<evidence type="ECO:0000256" key="2">
    <source>
        <dbReference type="SAM" id="MobiDB-lite"/>
    </source>
</evidence>
<dbReference type="OrthoDB" id="439639at2759"/>
<feature type="compositionally biased region" description="Basic and acidic residues" evidence="2">
    <location>
        <begin position="251"/>
        <end position="264"/>
    </location>
</feature>
<feature type="domain" description="RRM" evidence="3">
    <location>
        <begin position="2"/>
        <end position="79"/>
    </location>
</feature>
<dbReference type="SUPFAM" id="SSF54928">
    <property type="entry name" value="RNA-binding domain, RBD"/>
    <property type="match status" value="5"/>
</dbReference>
<sequence>MSRICVKNLPKYVAEDRLREFFSEKGEVTDAKLMRTPDGKSRQFAFVGFRMEQEADEAIKYFNRSFLDTCQITCEIARKLGDPNAPRPWSRHSIKKEEKLSASDKEITSSANKKFKGLKEENKLSIEESENDHPQLQEFIQVMQPRSKSKMWANDSTIALSLSNNEKTSEKKCQMQEETKADMIIFKIDPDEDGDKYNESLNACNVVKPKSFIHDNVVSDVDYFKRRVKKDWSDSESGDEDEEDDGDDDDTKSNEDCNKDVETSFRKSGDDIDALACGDNKKERSERQFVEHSDEMFELGDHISNNDEEVLEGGRLFVRNLPYATMEEELEEHFSKYGKVSQVHIVVDKEARRSKGFAYVQYTLPESAAWALEQLDGSIFQGRLLHVMPAKQKHSACSQEVNGSGKLSLQTLKHQRLEDRKTSEARGNTQSWNALFMRPDTVVENIARRLGVSKSDLLDKEASDLAVRIALGETKVIADTKQSLVKAGINVSSLEEFAAGKSDRNKRSNHVILVKNLPYSSSESELANMFGKFGGIDKIVLPTTKTLALVVFLEPAEARAAFWGLTYKRYKDAPLYLEWAPGNILDQTSGSSNSMIAGEQDVKKVLLEQQLEGTIDTDVDPDRVESRSLYVKNLNFTTSDESLKKHFVGNMNNGEIRSVRVKKHTKNGKVVSMGFGFIEFDSVDTAMHVCKDLQGTVLDGHALILQLCHAKKDEQVPSKIGKDKSSTKLLVRNVAFEATEKELRKLFDPFGQIKSLRLPMRSGSHRGFAFVEFVTKQEAQNAFEALSSTHFYGRHLVLERAKEGETLEELRARTAAQFAGEHNGFQPSEKLSKKRKLMALDS</sequence>
<protein>
    <recommendedName>
        <fullName evidence="3">RRM domain-containing protein</fullName>
    </recommendedName>
</protein>
<dbReference type="InterPro" id="IPR050441">
    <property type="entry name" value="RBM"/>
</dbReference>
<reference evidence="4" key="1">
    <citation type="submission" date="2022-07" db="EMBL/GenBank/DDBJ databases">
        <authorList>
            <person name="Macas J."/>
            <person name="Novak P."/>
            <person name="Neumann P."/>
        </authorList>
    </citation>
    <scope>NUCLEOTIDE SEQUENCE</scope>
</reference>
<dbReference type="CDD" id="cd12317">
    <property type="entry name" value="RRM4_RBM19_RRM3_MRD1"/>
    <property type="match status" value="1"/>
</dbReference>
<feature type="domain" description="RRM" evidence="3">
    <location>
        <begin position="510"/>
        <end position="582"/>
    </location>
</feature>
<feature type="domain" description="RRM" evidence="3">
    <location>
        <begin position="314"/>
        <end position="392"/>
    </location>
</feature>
<dbReference type="SMART" id="SM00361">
    <property type="entry name" value="RRM_1"/>
    <property type="match status" value="2"/>
</dbReference>
<feature type="region of interest" description="Disordered" evidence="2">
    <location>
        <begin position="81"/>
        <end position="106"/>
    </location>
</feature>
<dbReference type="Pfam" id="PF00076">
    <property type="entry name" value="RRM_1"/>
    <property type="match status" value="5"/>
</dbReference>
<dbReference type="CDD" id="cd12318">
    <property type="entry name" value="RRM5_RBM19_like"/>
    <property type="match status" value="1"/>
</dbReference>
<dbReference type="Gene3D" id="3.30.70.330">
    <property type="match status" value="5"/>
</dbReference>
<dbReference type="InterPro" id="IPR035979">
    <property type="entry name" value="RBD_domain_sf"/>
</dbReference>
<dbReference type="EMBL" id="CAMAPE010000050">
    <property type="protein sequence ID" value="CAH9107130.1"/>
    <property type="molecule type" value="Genomic_DNA"/>
</dbReference>
<dbReference type="PROSITE" id="PS50102">
    <property type="entry name" value="RRM"/>
    <property type="match status" value="5"/>
</dbReference>
<feature type="domain" description="RRM" evidence="3">
    <location>
        <begin position="627"/>
        <end position="710"/>
    </location>
</feature>
<evidence type="ECO:0000313" key="4">
    <source>
        <dbReference type="EMBL" id="CAH9107130.1"/>
    </source>
</evidence>
<dbReference type="CDD" id="cd12565">
    <property type="entry name" value="RRM1_MRD1"/>
    <property type="match status" value="1"/>
</dbReference>
<dbReference type="FunFam" id="3.30.70.330:FF:000884">
    <property type="entry name" value="Nucleotide/nucleic acid binding protein"/>
    <property type="match status" value="1"/>
</dbReference>
<dbReference type="FunFam" id="3.30.70.330:FF:000484">
    <property type="entry name" value="Multiple RNA-binding domain-containing protein 1"/>
    <property type="match status" value="1"/>
</dbReference>
<dbReference type="InterPro" id="IPR034423">
    <property type="entry name" value="RBM19_RRM5"/>
</dbReference>
<proteinExistence type="predicted"/>